<reference evidence="2 3" key="1">
    <citation type="submission" date="2017-02" db="EMBL/GenBank/DDBJ databases">
        <authorList>
            <person name="Peterson S.W."/>
        </authorList>
    </citation>
    <scope>NUCLEOTIDE SEQUENCE [LARGE SCALE GENOMIC DNA]</scope>
    <source>
        <strain evidence="2 3">DSM 25262</strain>
    </source>
</reference>
<dbReference type="InterPro" id="IPR052514">
    <property type="entry name" value="SAM-dependent_MTase"/>
</dbReference>
<dbReference type="NCBIfam" id="TIGR01444">
    <property type="entry name" value="fkbM_fam"/>
    <property type="match status" value="1"/>
</dbReference>
<dbReference type="RefSeq" id="WP_079686196.1">
    <property type="nucleotide sequence ID" value="NZ_FUZU01000001.1"/>
</dbReference>
<dbReference type="Gene3D" id="3.40.50.150">
    <property type="entry name" value="Vaccinia Virus protein VP39"/>
    <property type="match status" value="1"/>
</dbReference>
<evidence type="ECO:0000313" key="2">
    <source>
        <dbReference type="EMBL" id="SKC57028.1"/>
    </source>
</evidence>
<evidence type="ECO:0000313" key="3">
    <source>
        <dbReference type="Proteomes" id="UP000190961"/>
    </source>
</evidence>
<accession>A0A1T5K0K5</accession>
<feature type="domain" description="Methyltransferase FkbM" evidence="1">
    <location>
        <begin position="102"/>
        <end position="268"/>
    </location>
</feature>
<dbReference type="Pfam" id="PF05050">
    <property type="entry name" value="Methyltransf_21"/>
    <property type="match status" value="1"/>
</dbReference>
<keyword evidence="2" id="KW-0489">Methyltransferase</keyword>
<dbReference type="SUPFAM" id="SSF53335">
    <property type="entry name" value="S-adenosyl-L-methionine-dependent methyltransferases"/>
    <property type="match status" value="1"/>
</dbReference>
<dbReference type="GO" id="GO:0032259">
    <property type="term" value="P:methylation"/>
    <property type="evidence" value="ECO:0007669"/>
    <property type="project" value="UniProtKB-KW"/>
</dbReference>
<dbReference type="EMBL" id="FUZU01000001">
    <property type="protein sequence ID" value="SKC57028.1"/>
    <property type="molecule type" value="Genomic_DNA"/>
</dbReference>
<dbReference type="OrthoDB" id="930965at2"/>
<dbReference type="InterPro" id="IPR006342">
    <property type="entry name" value="FkbM_mtfrase"/>
</dbReference>
<name>A0A1T5K0K5_9BACT</name>
<keyword evidence="3" id="KW-1185">Reference proteome</keyword>
<dbReference type="PANTHER" id="PTHR34203:SF15">
    <property type="entry name" value="SLL1173 PROTEIN"/>
    <property type="match status" value="1"/>
</dbReference>
<sequence>MVRSGITNLFRSLNANLLYRLPWPVEKTLKMVLFISEKFYRSWMKRSHPSEQIVITNIDKNIAMKVDPSKAMGAAFYWMGFHELNEWRFLNRYLKSDMTFVDIGANQGEFSLFAAKRLTKGRVLAFEPVDFFYDLLCENIERNSYRNIETFHYGLSNESKQLPIYMGKTGAGEHEGLATIFQSDLRERFIQNIELRVLDDQLSQLNLNRIDFMKIDVEGAEMLVLKGAQKTIERFRPLIMIEINNATYQAAGYTVPDVIQFFKQMRYTLNIMTKDGTLKAVTTTPAFCNAVFVPDPS</sequence>
<dbReference type="InterPro" id="IPR029063">
    <property type="entry name" value="SAM-dependent_MTases_sf"/>
</dbReference>
<protein>
    <submittedName>
        <fullName evidence="2">Methyltransferase, FkbM family</fullName>
    </submittedName>
</protein>
<gene>
    <name evidence="2" type="ORF">SAMN05660236_1662</name>
</gene>
<evidence type="ECO:0000259" key="1">
    <source>
        <dbReference type="Pfam" id="PF05050"/>
    </source>
</evidence>
<dbReference type="Proteomes" id="UP000190961">
    <property type="component" value="Unassembled WGS sequence"/>
</dbReference>
<dbReference type="GO" id="GO:0008168">
    <property type="term" value="F:methyltransferase activity"/>
    <property type="evidence" value="ECO:0007669"/>
    <property type="project" value="UniProtKB-KW"/>
</dbReference>
<dbReference type="PANTHER" id="PTHR34203">
    <property type="entry name" value="METHYLTRANSFERASE, FKBM FAMILY PROTEIN"/>
    <property type="match status" value="1"/>
</dbReference>
<organism evidence="2 3">
    <name type="scientific">Ohtaekwangia koreensis</name>
    <dbReference type="NCBI Taxonomy" id="688867"/>
    <lineage>
        <taxon>Bacteria</taxon>
        <taxon>Pseudomonadati</taxon>
        <taxon>Bacteroidota</taxon>
        <taxon>Cytophagia</taxon>
        <taxon>Cytophagales</taxon>
        <taxon>Fulvivirgaceae</taxon>
        <taxon>Ohtaekwangia</taxon>
    </lineage>
</organism>
<dbReference type="AlphaFoldDB" id="A0A1T5K0K5"/>
<keyword evidence="2" id="KW-0808">Transferase</keyword>
<proteinExistence type="predicted"/>
<dbReference type="STRING" id="688867.SAMN05660236_1662"/>